<organism evidence="2 3">
    <name type="scientific">Candidatus Rhodobacter oscarellae</name>
    <dbReference type="NCBI Taxonomy" id="1675527"/>
    <lineage>
        <taxon>Bacteria</taxon>
        <taxon>Pseudomonadati</taxon>
        <taxon>Pseudomonadota</taxon>
        <taxon>Alphaproteobacteria</taxon>
        <taxon>Rhodobacterales</taxon>
        <taxon>Rhodobacter group</taxon>
        <taxon>Rhodobacter</taxon>
    </lineage>
</organism>
<keyword evidence="1" id="KW-0732">Signal</keyword>
<dbReference type="Proteomes" id="UP000037178">
    <property type="component" value="Unassembled WGS sequence"/>
</dbReference>
<name>A0A0J9GSM7_9RHOB</name>
<evidence type="ECO:0000313" key="3">
    <source>
        <dbReference type="Proteomes" id="UP000037178"/>
    </source>
</evidence>
<protein>
    <submittedName>
        <fullName evidence="2">Uncharacterized protein</fullName>
    </submittedName>
</protein>
<comment type="caution">
    <text evidence="2">The sequence shown here is derived from an EMBL/GenBank/DDBJ whole genome shotgun (WGS) entry which is preliminary data.</text>
</comment>
<dbReference type="STRING" id="1675527.AIOL_001467"/>
<dbReference type="EMBL" id="LFTY01000002">
    <property type="protein sequence ID" value="KMW56513.1"/>
    <property type="molecule type" value="Genomic_DNA"/>
</dbReference>
<feature type="signal peptide" evidence="1">
    <location>
        <begin position="1"/>
        <end position="17"/>
    </location>
</feature>
<proteinExistence type="predicted"/>
<gene>
    <name evidence="2" type="ORF">AIOL_001467</name>
</gene>
<reference evidence="2 3" key="1">
    <citation type="submission" date="2015-06" db="EMBL/GenBank/DDBJ databases">
        <title>Draft genome sequence of an Alphaproteobacteria species associated to the Mediterranean sponge Oscarella lobularis.</title>
        <authorList>
            <person name="Jourda C."/>
            <person name="Santini S."/>
            <person name="Claverie J.-M."/>
        </authorList>
    </citation>
    <scope>NUCLEOTIDE SEQUENCE [LARGE SCALE GENOMIC DNA]</scope>
    <source>
        <strain evidence="2">IGS</strain>
    </source>
</reference>
<keyword evidence="3" id="KW-1185">Reference proteome</keyword>
<sequence length="129" mass="14446">MRHLAILFAVLAAPANAGMSAEEFEAYVTGQTLTYAESGVTYGIEEYLPNRRVRWSFIGDECQEGYWYEASGEICFVYEHNPDTPQCWIFTQEAGRLTARFMGASDGRELYAAERSSEPLRCLGPEVGV</sequence>
<accession>A0A0J9GSM7</accession>
<dbReference type="AlphaFoldDB" id="A0A0J9GSM7"/>
<dbReference type="RefSeq" id="WP_049645311.1">
    <property type="nucleotide sequence ID" value="NZ_LFTY01000002.1"/>
</dbReference>
<evidence type="ECO:0000313" key="2">
    <source>
        <dbReference type="EMBL" id="KMW56513.1"/>
    </source>
</evidence>
<feature type="chain" id="PRO_5005319953" evidence="1">
    <location>
        <begin position="18"/>
        <end position="129"/>
    </location>
</feature>
<evidence type="ECO:0000256" key="1">
    <source>
        <dbReference type="SAM" id="SignalP"/>
    </source>
</evidence>
<dbReference type="OrthoDB" id="7304934at2"/>
<dbReference type="PATRIC" id="fig|1675527.3.peg.1553"/>